<keyword evidence="2" id="KW-0472">Membrane</keyword>
<dbReference type="EMBL" id="SLXQ01000002">
    <property type="protein sequence ID" value="TCP54870.1"/>
    <property type="molecule type" value="Genomic_DNA"/>
</dbReference>
<keyword evidence="4" id="KW-1185">Reference proteome</keyword>
<reference evidence="3 4" key="1">
    <citation type="submission" date="2019-03" db="EMBL/GenBank/DDBJ databases">
        <title>Genomic Encyclopedia of Type Strains, Phase IV (KMG-IV): sequencing the most valuable type-strain genomes for metagenomic binning, comparative biology and taxonomic classification.</title>
        <authorList>
            <person name="Goeker M."/>
        </authorList>
    </citation>
    <scope>NUCLEOTIDE SEQUENCE [LARGE SCALE GENOMIC DNA]</scope>
    <source>
        <strain evidence="3 4">DSM 45765</strain>
    </source>
</reference>
<evidence type="ECO:0000256" key="2">
    <source>
        <dbReference type="SAM" id="Phobius"/>
    </source>
</evidence>
<dbReference type="RefSeq" id="WP_132876279.1">
    <property type="nucleotide sequence ID" value="NZ_SLXQ01000002.1"/>
</dbReference>
<feature type="transmembrane region" description="Helical" evidence="2">
    <location>
        <begin position="27"/>
        <end position="48"/>
    </location>
</feature>
<evidence type="ECO:0000313" key="3">
    <source>
        <dbReference type="EMBL" id="TCP54870.1"/>
    </source>
</evidence>
<comment type="caution">
    <text evidence="3">The sequence shown here is derived from an EMBL/GenBank/DDBJ whole genome shotgun (WGS) entry which is preliminary data.</text>
</comment>
<dbReference type="Proteomes" id="UP000294911">
    <property type="component" value="Unassembled WGS sequence"/>
</dbReference>
<organism evidence="3 4">
    <name type="scientific">Tamaricihabitans halophyticus</name>
    <dbReference type="NCBI Taxonomy" id="1262583"/>
    <lineage>
        <taxon>Bacteria</taxon>
        <taxon>Bacillati</taxon>
        <taxon>Actinomycetota</taxon>
        <taxon>Actinomycetes</taxon>
        <taxon>Pseudonocardiales</taxon>
        <taxon>Pseudonocardiaceae</taxon>
        <taxon>Tamaricihabitans</taxon>
    </lineage>
</organism>
<protein>
    <submittedName>
        <fullName evidence="3">Uncharacterized protein</fullName>
    </submittedName>
</protein>
<keyword evidence="2" id="KW-0812">Transmembrane</keyword>
<evidence type="ECO:0000256" key="1">
    <source>
        <dbReference type="SAM" id="MobiDB-lite"/>
    </source>
</evidence>
<gene>
    <name evidence="3" type="ORF">EV191_10279</name>
</gene>
<proteinExistence type="predicted"/>
<evidence type="ECO:0000313" key="4">
    <source>
        <dbReference type="Proteomes" id="UP000294911"/>
    </source>
</evidence>
<feature type="transmembrane region" description="Helical" evidence="2">
    <location>
        <begin position="60"/>
        <end position="78"/>
    </location>
</feature>
<sequence>MTDATHTLESTVANPAKNSRRRRAARLTVGALAVPALLVAFSGTAGAAELTPIAEYLDETIAATSEGLVGALALLLGVA</sequence>
<keyword evidence="2" id="KW-1133">Transmembrane helix</keyword>
<accession>A0A4R2QXF9</accession>
<dbReference type="AlphaFoldDB" id="A0A4R2QXF9"/>
<name>A0A4R2QXF9_9PSEU</name>
<feature type="compositionally biased region" description="Polar residues" evidence="1">
    <location>
        <begin position="1"/>
        <end position="17"/>
    </location>
</feature>
<feature type="region of interest" description="Disordered" evidence="1">
    <location>
        <begin position="1"/>
        <end position="21"/>
    </location>
</feature>